<evidence type="ECO:0000256" key="9">
    <source>
        <dbReference type="ARBA" id="ARBA00023328"/>
    </source>
</evidence>
<dbReference type="GO" id="GO:0032133">
    <property type="term" value="C:chromosome passenger complex"/>
    <property type="evidence" value="ECO:0007669"/>
    <property type="project" value="TreeGrafter"/>
</dbReference>
<dbReference type="InterPro" id="IPR018867">
    <property type="entry name" value="Cell_div_borealin"/>
</dbReference>
<dbReference type="GO" id="GO:0000775">
    <property type="term" value="C:chromosome, centromeric region"/>
    <property type="evidence" value="ECO:0007669"/>
    <property type="project" value="UniProtKB-SubCell"/>
</dbReference>
<dbReference type="GO" id="GO:0000070">
    <property type="term" value="P:mitotic sister chromatid segregation"/>
    <property type="evidence" value="ECO:0007669"/>
    <property type="project" value="TreeGrafter"/>
</dbReference>
<feature type="region of interest" description="Disordered" evidence="10">
    <location>
        <begin position="1"/>
        <end position="42"/>
    </location>
</feature>
<feature type="domain" description="Borealin N-terminal" evidence="11">
    <location>
        <begin position="53"/>
        <end position="109"/>
    </location>
</feature>
<evidence type="ECO:0000256" key="8">
    <source>
        <dbReference type="ARBA" id="ARBA00023306"/>
    </source>
</evidence>
<keyword evidence="13" id="KW-1185">Reference proteome</keyword>
<evidence type="ECO:0000256" key="2">
    <source>
        <dbReference type="ARBA" id="ARBA00004584"/>
    </source>
</evidence>
<feature type="compositionally biased region" description="Polar residues" evidence="10">
    <location>
        <begin position="15"/>
        <end position="38"/>
    </location>
</feature>
<dbReference type="Proteomes" id="UP000243498">
    <property type="component" value="Unassembled WGS sequence"/>
</dbReference>
<dbReference type="AlphaFoldDB" id="A0A167IQJ1"/>
<evidence type="ECO:0000256" key="4">
    <source>
        <dbReference type="ARBA" id="ARBA00022454"/>
    </source>
</evidence>
<evidence type="ECO:0000313" key="12">
    <source>
        <dbReference type="EMBL" id="OAA49332.1"/>
    </source>
</evidence>
<feature type="compositionally biased region" description="Low complexity" evidence="10">
    <location>
        <begin position="217"/>
        <end position="231"/>
    </location>
</feature>
<evidence type="ECO:0000256" key="1">
    <source>
        <dbReference type="ARBA" id="ARBA00004123"/>
    </source>
</evidence>
<dbReference type="EMBL" id="AZHC01000003">
    <property type="protein sequence ID" value="OAA49332.1"/>
    <property type="molecule type" value="Genomic_DNA"/>
</dbReference>
<comment type="caution">
    <text evidence="12">The sequence shown here is derived from an EMBL/GenBank/DDBJ whole genome shotgun (WGS) entry which is preliminary data.</text>
</comment>
<comment type="subcellular location">
    <subcellularLocation>
        <location evidence="2">Chromosome</location>
        <location evidence="2">Centromere</location>
    </subcellularLocation>
    <subcellularLocation>
        <location evidence="1">Nucleus</location>
    </subcellularLocation>
</comment>
<dbReference type="GO" id="GO:0051233">
    <property type="term" value="C:spindle midzone"/>
    <property type="evidence" value="ECO:0007669"/>
    <property type="project" value="TreeGrafter"/>
</dbReference>
<name>A0A167IQJ1_METRR</name>
<feature type="region of interest" description="Disordered" evidence="10">
    <location>
        <begin position="111"/>
        <end position="316"/>
    </location>
</feature>
<accession>A0A167IQJ1</accession>
<dbReference type="InterPro" id="IPR018851">
    <property type="entry name" value="Borealin_N"/>
</dbReference>
<keyword evidence="8" id="KW-0131">Cell cycle</keyword>
<keyword evidence="7" id="KW-0539">Nucleus</keyword>
<dbReference type="OMA" id="ITMQQKQ"/>
<protein>
    <submittedName>
        <fullName evidence="12">Borealin-lik</fullName>
    </submittedName>
</protein>
<gene>
    <name evidence="12" type="ORF">NOR_01255</name>
</gene>
<dbReference type="PANTHER" id="PTHR16040:SF7">
    <property type="entry name" value="AUSTRALIN, ISOFORM A-RELATED"/>
    <property type="match status" value="1"/>
</dbReference>
<keyword evidence="9" id="KW-0137">Centromere</keyword>
<dbReference type="GO" id="GO:0051301">
    <property type="term" value="P:cell division"/>
    <property type="evidence" value="ECO:0007669"/>
    <property type="project" value="UniProtKB-KW"/>
</dbReference>
<dbReference type="OrthoDB" id="2392550at2759"/>
<organism evidence="12 13">
    <name type="scientific">Metarhizium rileyi (strain RCEF 4871)</name>
    <name type="common">Nomuraea rileyi</name>
    <dbReference type="NCBI Taxonomy" id="1649241"/>
    <lineage>
        <taxon>Eukaryota</taxon>
        <taxon>Fungi</taxon>
        <taxon>Dikarya</taxon>
        <taxon>Ascomycota</taxon>
        <taxon>Pezizomycotina</taxon>
        <taxon>Sordariomycetes</taxon>
        <taxon>Hypocreomycetidae</taxon>
        <taxon>Hypocreales</taxon>
        <taxon>Clavicipitaceae</taxon>
        <taxon>Metarhizium</taxon>
    </lineage>
</organism>
<evidence type="ECO:0000259" key="11">
    <source>
        <dbReference type="Pfam" id="PF10444"/>
    </source>
</evidence>
<evidence type="ECO:0000256" key="5">
    <source>
        <dbReference type="ARBA" id="ARBA00022618"/>
    </source>
</evidence>
<dbReference type="PANTHER" id="PTHR16040">
    <property type="entry name" value="AUSTRALIN, ISOFORM A-RELATED"/>
    <property type="match status" value="1"/>
</dbReference>
<evidence type="ECO:0000256" key="10">
    <source>
        <dbReference type="SAM" id="MobiDB-lite"/>
    </source>
</evidence>
<keyword evidence="6" id="KW-0498">Mitosis</keyword>
<feature type="compositionally biased region" description="Low complexity" evidence="10">
    <location>
        <begin position="328"/>
        <end position="350"/>
    </location>
</feature>
<feature type="region of interest" description="Disordered" evidence="10">
    <location>
        <begin position="328"/>
        <end position="358"/>
    </location>
</feature>
<evidence type="ECO:0000256" key="6">
    <source>
        <dbReference type="ARBA" id="ARBA00022776"/>
    </source>
</evidence>
<reference evidence="12 13" key="1">
    <citation type="journal article" date="2016" name="Genome Biol. Evol.">
        <title>Divergent and convergent evolution of fungal pathogenicity.</title>
        <authorList>
            <person name="Shang Y."/>
            <person name="Xiao G."/>
            <person name="Zheng P."/>
            <person name="Cen K."/>
            <person name="Zhan S."/>
            <person name="Wang C."/>
        </authorList>
    </citation>
    <scope>NUCLEOTIDE SEQUENCE [LARGE SCALE GENOMIC DNA]</scope>
    <source>
        <strain evidence="12 13">RCEF 4871</strain>
    </source>
</reference>
<dbReference type="GO" id="GO:0005634">
    <property type="term" value="C:nucleus"/>
    <property type="evidence" value="ECO:0007669"/>
    <property type="project" value="UniProtKB-SubCell"/>
</dbReference>
<feature type="compositionally biased region" description="Polar residues" evidence="10">
    <location>
        <begin position="183"/>
        <end position="194"/>
    </location>
</feature>
<feature type="compositionally biased region" description="Low complexity" evidence="10">
    <location>
        <begin position="246"/>
        <end position="282"/>
    </location>
</feature>
<proteinExistence type="inferred from homology"/>
<evidence type="ECO:0000256" key="3">
    <source>
        <dbReference type="ARBA" id="ARBA00009914"/>
    </source>
</evidence>
<feature type="compositionally biased region" description="Basic residues" evidence="10">
    <location>
        <begin position="1"/>
        <end position="10"/>
    </location>
</feature>
<evidence type="ECO:0000256" key="7">
    <source>
        <dbReference type="ARBA" id="ARBA00023242"/>
    </source>
</evidence>
<evidence type="ECO:0000313" key="13">
    <source>
        <dbReference type="Proteomes" id="UP000243498"/>
    </source>
</evidence>
<sequence>MAPARNKKKVLDHSVASQRQGATTDTKIPIKSPSSSHGRSPIKKRRMGISILQKQALIDNLQLEVTERARRLRAQYQLQAQGLRSRIEIRVNRIPMSLRKLTMGELLSKYSQQEEGRAASRPPPVPAKDTPRSSPQRMRTQAAGRGYKRMSSEIAGDKENNVENRDGAKKRTRGEPGLVRPNQILSPTSSNSRLANRERPESPTKPQIPRPGSPLKSTTASRAAATSVLSSMVERAKATRTRSTRKATTTSETSSTSTTTAKTRRTATAAASRAPVPRPTTRAGRRPSETSDTSEGSAGTVVRKPVTSKKAAPATTRATVMGTIRKGVTSATTKRATARAAAPPVTTAASGRVLRKRG</sequence>
<keyword evidence="5" id="KW-0132">Cell division</keyword>
<dbReference type="STRING" id="1081105.A0A167IQJ1"/>
<keyword evidence="4" id="KW-0158">Chromosome</keyword>
<comment type="similarity">
    <text evidence="3">Belongs to the borealin family.</text>
</comment>
<feature type="compositionally biased region" description="Basic and acidic residues" evidence="10">
    <location>
        <begin position="155"/>
        <end position="169"/>
    </location>
</feature>
<dbReference type="Pfam" id="PF10444">
    <property type="entry name" value="Nbl1_Borealin_N"/>
    <property type="match status" value="1"/>
</dbReference>